<proteinExistence type="predicted"/>
<name>A0ABQ5KFV3_9EUKA</name>
<accession>A0ABQ5KFV3</accession>
<dbReference type="EMBL" id="BQXS01001214">
    <property type="protein sequence ID" value="GKT30279.1"/>
    <property type="molecule type" value="Genomic_DNA"/>
</dbReference>
<protein>
    <submittedName>
        <fullName evidence="1">Uncharacterized protein</fullName>
    </submittedName>
</protein>
<gene>
    <name evidence="1" type="ORF">ADUPG1_001462</name>
</gene>
<organism evidence="1 2">
    <name type="scientific">Aduncisulcus paluster</name>
    <dbReference type="NCBI Taxonomy" id="2918883"/>
    <lineage>
        <taxon>Eukaryota</taxon>
        <taxon>Metamonada</taxon>
        <taxon>Carpediemonas-like organisms</taxon>
        <taxon>Aduncisulcus</taxon>
    </lineage>
</organism>
<keyword evidence="2" id="KW-1185">Reference proteome</keyword>
<evidence type="ECO:0000313" key="1">
    <source>
        <dbReference type="EMBL" id="GKT30279.1"/>
    </source>
</evidence>
<dbReference type="Proteomes" id="UP001057375">
    <property type="component" value="Unassembled WGS sequence"/>
</dbReference>
<evidence type="ECO:0000313" key="2">
    <source>
        <dbReference type="Proteomes" id="UP001057375"/>
    </source>
</evidence>
<reference evidence="1" key="1">
    <citation type="submission" date="2022-03" db="EMBL/GenBank/DDBJ databases">
        <title>Draft genome sequence of Aduncisulcus paluster, a free-living microaerophilic Fornicata.</title>
        <authorList>
            <person name="Yuyama I."/>
            <person name="Kume K."/>
            <person name="Tamura T."/>
            <person name="Inagaki Y."/>
            <person name="Hashimoto T."/>
        </authorList>
    </citation>
    <scope>NUCLEOTIDE SEQUENCE</scope>
    <source>
        <strain evidence="1">NY0171</strain>
    </source>
</reference>
<comment type="caution">
    <text evidence="1">The sequence shown here is derived from an EMBL/GenBank/DDBJ whole genome shotgun (WGS) entry which is preliminary data.</text>
</comment>
<sequence length="138" mass="15645">QFGTEAEEGISPELEKLSVSENIEPELLQRARDREEEERDLRVLDAYNRFESGLQEILANPESGLMELRAGDAQSAVFEVNDYFTEEGGVCATDCPMMKAVPGLWIFWNHGAGQQLMLLPVIRVRNIRTGRRLQPQQP</sequence>
<feature type="non-terminal residue" evidence="1">
    <location>
        <position position="1"/>
    </location>
</feature>